<proteinExistence type="predicted"/>
<dbReference type="InterPro" id="IPR050855">
    <property type="entry name" value="NDM-1-like"/>
</dbReference>
<evidence type="ECO:0000259" key="1">
    <source>
        <dbReference type="SMART" id="SM00849"/>
    </source>
</evidence>
<comment type="caution">
    <text evidence="2">The sequence shown here is derived from an EMBL/GenBank/DDBJ whole genome shotgun (WGS) entry which is preliminary data.</text>
</comment>
<dbReference type="InterPro" id="IPR036866">
    <property type="entry name" value="RibonucZ/Hydroxyglut_hydro"/>
</dbReference>
<reference evidence="2 3" key="1">
    <citation type="submission" date="2019-03" db="EMBL/GenBank/DDBJ databases">
        <title>Genomics of glacier-inhabiting Cryobacterium strains.</title>
        <authorList>
            <person name="Liu Q."/>
            <person name="Xin Y.-H."/>
        </authorList>
    </citation>
    <scope>NUCLEOTIDE SEQUENCE [LARGE SCALE GENOMIC DNA]</scope>
    <source>
        <strain evidence="2 3">Hh34</strain>
    </source>
</reference>
<dbReference type="SMART" id="SM00849">
    <property type="entry name" value="Lactamase_B"/>
    <property type="match status" value="1"/>
</dbReference>
<evidence type="ECO:0000313" key="2">
    <source>
        <dbReference type="EMBL" id="TFB85070.1"/>
    </source>
</evidence>
<dbReference type="AlphaFoldDB" id="A0A4R8VLG1"/>
<dbReference type="Proteomes" id="UP000297963">
    <property type="component" value="Unassembled WGS sequence"/>
</dbReference>
<dbReference type="Gene3D" id="3.60.15.10">
    <property type="entry name" value="Ribonuclease Z/Hydroxyacylglutathione hydrolase-like"/>
    <property type="match status" value="1"/>
</dbReference>
<evidence type="ECO:0000313" key="3">
    <source>
        <dbReference type="Proteomes" id="UP000297963"/>
    </source>
</evidence>
<protein>
    <submittedName>
        <fullName evidence="2">MBL fold metallo-hydrolase</fullName>
    </submittedName>
</protein>
<dbReference type="GO" id="GO:0016787">
    <property type="term" value="F:hydrolase activity"/>
    <property type="evidence" value="ECO:0007669"/>
    <property type="project" value="UniProtKB-KW"/>
</dbReference>
<sequence length="382" mass="41761">MTDSACLGQAVSHAITSGGSVHDTVSAPNTFAVPRDGELTQIAPGIFWGRLPLHYAPHHVNIYVLDDGNAWLVVDTGVDSTASRESWLSLISGPLASKPITRILVTHWHNDHLGMAGWLARRTGATLLISDEEHQRGASQADQTRHARDARERRYLLAHGAAVPVLDRWLAEGFQNMSMISPLPETYIPIGPRDPVRVGKRTFQILPLSGHSPLASGLHCSEDHIFICGDQLSDRLVPPVAVMSDQPDANPYAGFIASMDLIRRTIPEDTLILPGHEEPFRGVAAALARQATKHTEVCNRLLKAAHEPQSAGELVSQLSRSDPGSTWFGFVVSRVVAYAHLLLAWGHLSRVVTDGRIYFTTTLTEEIEISQFLPTTETETTP</sequence>
<dbReference type="Pfam" id="PF00753">
    <property type="entry name" value="Lactamase_B"/>
    <property type="match status" value="1"/>
</dbReference>
<keyword evidence="2" id="KW-0378">Hydrolase</keyword>
<dbReference type="EMBL" id="SOFE01000014">
    <property type="protein sequence ID" value="TFB85070.1"/>
    <property type="molecule type" value="Genomic_DNA"/>
</dbReference>
<dbReference type="PANTHER" id="PTHR42951">
    <property type="entry name" value="METALLO-BETA-LACTAMASE DOMAIN-CONTAINING"/>
    <property type="match status" value="1"/>
</dbReference>
<gene>
    <name evidence="2" type="ORF">E3O11_08495</name>
</gene>
<organism evidence="2 3">
    <name type="scientific">Cryobacterium levicorallinum</name>
    <dbReference type="NCBI Taxonomy" id="995038"/>
    <lineage>
        <taxon>Bacteria</taxon>
        <taxon>Bacillati</taxon>
        <taxon>Actinomycetota</taxon>
        <taxon>Actinomycetes</taxon>
        <taxon>Micrococcales</taxon>
        <taxon>Microbacteriaceae</taxon>
        <taxon>Cryobacterium</taxon>
    </lineage>
</organism>
<dbReference type="SUPFAM" id="SSF56281">
    <property type="entry name" value="Metallo-hydrolase/oxidoreductase"/>
    <property type="match status" value="1"/>
</dbReference>
<dbReference type="InterPro" id="IPR001279">
    <property type="entry name" value="Metallo-B-lactamas"/>
</dbReference>
<feature type="domain" description="Metallo-beta-lactamase" evidence="1">
    <location>
        <begin position="59"/>
        <end position="276"/>
    </location>
</feature>
<name>A0A4R8VLG1_9MICO</name>
<accession>A0A4R8VLG1</accession>